<reference evidence="2" key="1">
    <citation type="submission" date="2019-03" db="EMBL/GenBank/DDBJ databases">
        <authorList>
            <person name="Danneels B."/>
        </authorList>
    </citation>
    <scope>NUCLEOTIDE SEQUENCE</scope>
</reference>
<organism evidence="2">
    <name type="scientific">plant metagenome</name>
    <dbReference type="NCBI Taxonomy" id="1297885"/>
    <lineage>
        <taxon>unclassified sequences</taxon>
        <taxon>metagenomes</taxon>
        <taxon>organismal metagenomes</taxon>
    </lineage>
</organism>
<dbReference type="EMBL" id="CAADIM010000002">
    <property type="protein sequence ID" value="VFR63012.1"/>
    <property type="molecule type" value="Genomic_DNA"/>
</dbReference>
<evidence type="ECO:0000313" key="2">
    <source>
        <dbReference type="EMBL" id="VFR87488.1"/>
    </source>
</evidence>
<protein>
    <submittedName>
        <fullName evidence="2">Uncharacterized protein</fullName>
    </submittedName>
</protein>
<gene>
    <name evidence="1" type="ORF">ISE1_1807</name>
    <name evidence="2" type="ORF">ISE2_1843</name>
</gene>
<sequence>MPGCASTTAPLFCAAFIIPRSHALRAHAPEITVSKDVDAMKNFLASLGLPWTPGKTQRAELKASYRIGNTRPLTVERTTVEFNCDENRPRIWVPEFARTSFHVWFEAPQQSFDFAPNGTMLKIRNTAHGNAGAYTVGLKPL</sequence>
<evidence type="ECO:0000313" key="1">
    <source>
        <dbReference type="EMBL" id="VFR63012.1"/>
    </source>
</evidence>
<proteinExistence type="predicted"/>
<name>A0A484UKI7_9ZZZZ</name>
<dbReference type="AlphaFoldDB" id="A0A484UKI7"/>
<accession>A0A484UKI7</accession>
<dbReference type="EMBL" id="CAADIN010000015">
    <property type="protein sequence ID" value="VFR87488.1"/>
    <property type="molecule type" value="Genomic_DNA"/>
</dbReference>